<name>A0A9E7M9R0_9EURY</name>
<reference evidence="1 2" key="1">
    <citation type="submission" date="2021-08" db="EMBL/GenBank/DDBJ databases">
        <title>Thermococcus onnuriiensis IOH2.</title>
        <authorList>
            <person name="Park Y.-J."/>
        </authorList>
    </citation>
    <scope>NUCLEOTIDE SEQUENCE [LARGE SCALE GENOMIC DNA]</scope>
    <source>
        <strain evidence="1 2">IOH2</strain>
    </source>
</reference>
<dbReference type="Proteomes" id="UP001056425">
    <property type="component" value="Chromosome"/>
</dbReference>
<dbReference type="AlphaFoldDB" id="A0A9E7M9R0"/>
<dbReference type="GeneID" id="72776692"/>
<sequence>METKKCPLCGGDMIKGKSPTEGYALYFWKAPWKKGFRGAIKGTVKAYPWLCLNCGAIIPYVGEDELQKVREEYEEARISGMI</sequence>
<dbReference type="KEGG" id="thei:K1720_00075"/>
<dbReference type="RefSeq" id="WP_251949194.1">
    <property type="nucleotide sequence ID" value="NZ_CP080572.1"/>
</dbReference>
<proteinExistence type="predicted"/>
<keyword evidence="2" id="KW-1185">Reference proteome</keyword>
<gene>
    <name evidence="1" type="ORF">K1720_00075</name>
</gene>
<organism evidence="1 2">
    <name type="scientific">Thermococcus argininiproducens</name>
    <dbReference type="NCBI Taxonomy" id="2866384"/>
    <lineage>
        <taxon>Archaea</taxon>
        <taxon>Methanobacteriati</taxon>
        <taxon>Methanobacteriota</taxon>
        <taxon>Thermococci</taxon>
        <taxon>Thermococcales</taxon>
        <taxon>Thermococcaceae</taxon>
        <taxon>Thermococcus</taxon>
    </lineage>
</organism>
<evidence type="ECO:0000313" key="2">
    <source>
        <dbReference type="Proteomes" id="UP001056425"/>
    </source>
</evidence>
<dbReference type="EMBL" id="CP080572">
    <property type="protein sequence ID" value="USG99925.1"/>
    <property type="molecule type" value="Genomic_DNA"/>
</dbReference>
<protein>
    <submittedName>
        <fullName evidence="1">Uncharacterized protein</fullName>
    </submittedName>
</protein>
<accession>A0A9E7M9R0</accession>
<evidence type="ECO:0000313" key="1">
    <source>
        <dbReference type="EMBL" id="USG99925.1"/>
    </source>
</evidence>